<keyword evidence="2" id="KW-1185">Reference proteome</keyword>
<organism evidence="1 2">
    <name type="scientific">Wickerhamomyces pijperi</name>
    <name type="common">Yeast</name>
    <name type="synonym">Pichia pijperi</name>
    <dbReference type="NCBI Taxonomy" id="599730"/>
    <lineage>
        <taxon>Eukaryota</taxon>
        <taxon>Fungi</taxon>
        <taxon>Dikarya</taxon>
        <taxon>Ascomycota</taxon>
        <taxon>Saccharomycotina</taxon>
        <taxon>Saccharomycetes</taxon>
        <taxon>Phaffomycetales</taxon>
        <taxon>Wickerhamomycetaceae</taxon>
        <taxon>Wickerhamomyces</taxon>
    </lineage>
</organism>
<comment type="caution">
    <text evidence="1">The sequence shown here is derived from an EMBL/GenBank/DDBJ whole genome shotgun (WGS) entry which is preliminary data.</text>
</comment>
<sequence length="156" mass="17047">MVFVIKSVESRWVSDGKVKIKPLSTVVINTPPALSELICFLTVSLTSSGSSSKMEIGGWSNPHEIKSMRNCNVDNTGSYFLEFAKEWRHVWNTGESKSDKMKSGTKKTMISSNILAKSSTKSGMSSTLPTVAYICKYVVICSYANFQIDALVSAGT</sequence>
<dbReference type="Proteomes" id="UP000774326">
    <property type="component" value="Unassembled WGS sequence"/>
</dbReference>
<dbReference type="EMBL" id="JAEUBG010000970">
    <property type="protein sequence ID" value="KAH3687155.1"/>
    <property type="molecule type" value="Genomic_DNA"/>
</dbReference>
<gene>
    <name evidence="1" type="ORF">WICPIJ_001870</name>
</gene>
<accession>A0A9P8TQB9</accession>
<proteinExistence type="predicted"/>
<protein>
    <submittedName>
        <fullName evidence="1">Uncharacterized protein</fullName>
    </submittedName>
</protein>
<name>A0A9P8TQB9_WICPI</name>
<reference evidence="1" key="2">
    <citation type="submission" date="2021-01" db="EMBL/GenBank/DDBJ databases">
        <authorList>
            <person name="Schikora-Tamarit M.A."/>
        </authorList>
    </citation>
    <scope>NUCLEOTIDE SEQUENCE</scope>
    <source>
        <strain evidence="1">CBS2887</strain>
    </source>
</reference>
<reference evidence="1" key="1">
    <citation type="journal article" date="2021" name="Open Biol.">
        <title>Shared evolutionary footprints suggest mitochondrial oxidative damage underlies multiple complex I losses in fungi.</title>
        <authorList>
            <person name="Schikora-Tamarit M.A."/>
            <person name="Marcet-Houben M."/>
            <person name="Nosek J."/>
            <person name="Gabaldon T."/>
        </authorList>
    </citation>
    <scope>NUCLEOTIDE SEQUENCE</scope>
    <source>
        <strain evidence="1">CBS2887</strain>
    </source>
</reference>
<evidence type="ECO:0000313" key="1">
    <source>
        <dbReference type="EMBL" id="KAH3687155.1"/>
    </source>
</evidence>
<evidence type="ECO:0000313" key="2">
    <source>
        <dbReference type="Proteomes" id="UP000774326"/>
    </source>
</evidence>
<dbReference type="AlphaFoldDB" id="A0A9P8TQB9"/>